<name>A0A2H3KL57_9CHLR</name>
<evidence type="ECO:0000256" key="5">
    <source>
        <dbReference type="ARBA" id="ARBA00022692"/>
    </source>
</evidence>
<accession>A0A2H3KL57</accession>
<dbReference type="NCBIfam" id="NF011043">
    <property type="entry name" value="PRK14473.1"/>
    <property type="match status" value="1"/>
</dbReference>
<dbReference type="InterPro" id="IPR005864">
    <property type="entry name" value="ATP_synth_F0_bsu_bac"/>
</dbReference>
<evidence type="ECO:0000256" key="6">
    <source>
        <dbReference type="ARBA" id="ARBA00022781"/>
    </source>
</evidence>
<reference evidence="16 17" key="1">
    <citation type="submission" date="2016-05" db="EMBL/GenBank/DDBJ databases">
        <authorList>
            <person name="Lavstsen T."/>
            <person name="Jespersen J.S."/>
        </authorList>
    </citation>
    <scope>NUCLEOTIDE SEQUENCE [LARGE SCALE GENOMIC DNA]</scope>
    <source>
        <strain evidence="16 17">B7-9</strain>
    </source>
</reference>
<dbReference type="PANTHER" id="PTHR33445">
    <property type="entry name" value="ATP SYNTHASE SUBUNIT B', CHLOROPLASTIC"/>
    <property type="match status" value="1"/>
</dbReference>
<keyword evidence="2 13" id="KW-0813">Transport</keyword>
<feature type="transmembrane region" description="Helical" evidence="13">
    <location>
        <begin position="12"/>
        <end position="30"/>
    </location>
</feature>
<comment type="function">
    <text evidence="13">Component of the F(0) channel, it forms part of the peripheral stalk, linking F(1) to F(0).</text>
</comment>
<gene>
    <name evidence="13" type="primary">atpF</name>
    <name evidence="16" type="ORF">A9Q02_01825</name>
</gene>
<dbReference type="Pfam" id="PF00430">
    <property type="entry name" value="ATP-synt_B"/>
    <property type="match status" value="1"/>
</dbReference>
<evidence type="ECO:0000256" key="11">
    <source>
        <dbReference type="ARBA" id="ARBA00025198"/>
    </source>
</evidence>
<evidence type="ECO:0000256" key="1">
    <source>
        <dbReference type="ARBA" id="ARBA00005513"/>
    </source>
</evidence>
<dbReference type="CDD" id="cd06503">
    <property type="entry name" value="ATP-synt_Fo_b"/>
    <property type="match status" value="1"/>
</dbReference>
<evidence type="ECO:0000256" key="4">
    <source>
        <dbReference type="ARBA" id="ARBA00022547"/>
    </source>
</evidence>
<keyword evidence="4 13" id="KW-0138">CF(0)</keyword>
<dbReference type="OrthoDB" id="163094at2"/>
<keyword evidence="5 13" id="KW-0812">Transmembrane</keyword>
<dbReference type="Gene3D" id="6.10.250.1580">
    <property type="match status" value="1"/>
</dbReference>
<evidence type="ECO:0000256" key="9">
    <source>
        <dbReference type="ARBA" id="ARBA00023136"/>
    </source>
</evidence>
<evidence type="ECO:0000256" key="15">
    <source>
        <dbReference type="SAM" id="Coils"/>
    </source>
</evidence>
<sequence length="164" mass="18616">MEALGLNLPKLIYQIINFVLLMVILYALLYQRVLAMLAERRQRIEQSLKDAEQVKLQLANARRDYDAEIAKARQEAATIVAQAQERARAQEAEIVAQARREAERVRDEARTQAVQEREQLLREAKDQIAELVTLTASRVLDAELKASGHDKLIAESLSALGRRN</sequence>
<keyword evidence="7 13" id="KW-1133">Transmembrane helix</keyword>
<dbReference type="InterPro" id="IPR002146">
    <property type="entry name" value="ATP_synth_b/b'su_bac/chlpt"/>
</dbReference>
<proteinExistence type="inferred from homology"/>
<keyword evidence="10 13" id="KW-0066">ATP synthesis</keyword>
<feature type="coiled-coil region" evidence="15">
    <location>
        <begin position="34"/>
        <end position="134"/>
    </location>
</feature>
<dbReference type="EMBL" id="LYXE01000090">
    <property type="protein sequence ID" value="PDV98705.1"/>
    <property type="molecule type" value="Genomic_DNA"/>
</dbReference>
<dbReference type="InterPro" id="IPR050059">
    <property type="entry name" value="ATP_synthase_B_chain"/>
</dbReference>
<protein>
    <recommendedName>
        <fullName evidence="13">ATP synthase subunit b</fullName>
    </recommendedName>
    <alternativeName>
        <fullName evidence="13">ATP synthase F(0) sector subunit b</fullName>
    </alternativeName>
    <alternativeName>
        <fullName evidence="13">ATPase subunit I</fullName>
    </alternativeName>
    <alternativeName>
        <fullName evidence="13">F-type ATPase subunit b</fullName>
        <shortName evidence="13">F-ATPase subunit b</shortName>
    </alternativeName>
</protein>
<evidence type="ECO:0000256" key="2">
    <source>
        <dbReference type="ARBA" id="ARBA00022448"/>
    </source>
</evidence>
<keyword evidence="17" id="KW-1185">Reference proteome</keyword>
<dbReference type="Proteomes" id="UP000220922">
    <property type="component" value="Unassembled WGS sequence"/>
</dbReference>
<comment type="caution">
    <text evidence="16">The sequence shown here is derived from an EMBL/GenBank/DDBJ whole genome shotgun (WGS) entry which is preliminary data.</text>
</comment>
<keyword evidence="6 13" id="KW-0375">Hydrogen ion transport</keyword>
<dbReference type="RefSeq" id="WP_097653104.1">
    <property type="nucleotide sequence ID" value="NZ_LYXE01000090.1"/>
</dbReference>
<keyword evidence="9 13" id="KW-0472">Membrane</keyword>
<dbReference type="HAMAP" id="MF_01398">
    <property type="entry name" value="ATP_synth_b_bprime"/>
    <property type="match status" value="1"/>
</dbReference>
<dbReference type="PANTHER" id="PTHR33445:SF1">
    <property type="entry name" value="ATP SYNTHASE SUBUNIT B"/>
    <property type="match status" value="1"/>
</dbReference>
<dbReference type="SUPFAM" id="SSF81573">
    <property type="entry name" value="F1F0 ATP synthase subunit B, membrane domain"/>
    <property type="match status" value="1"/>
</dbReference>
<evidence type="ECO:0000256" key="12">
    <source>
        <dbReference type="ARBA" id="ARBA00037847"/>
    </source>
</evidence>
<dbReference type="InterPro" id="IPR028987">
    <property type="entry name" value="ATP_synth_B-like_membr_sf"/>
</dbReference>
<evidence type="ECO:0000256" key="13">
    <source>
        <dbReference type="HAMAP-Rule" id="MF_01398"/>
    </source>
</evidence>
<dbReference type="AlphaFoldDB" id="A0A2H3KL57"/>
<comment type="similarity">
    <text evidence="1 13 14">Belongs to the ATPase B chain family.</text>
</comment>
<evidence type="ECO:0000256" key="7">
    <source>
        <dbReference type="ARBA" id="ARBA00022989"/>
    </source>
</evidence>
<dbReference type="GO" id="GO:0046961">
    <property type="term" value="F:proton-transporting ATPase activity, rotational mechanism"/>
    <property type="evidence" value="ECO:0007669"/>
    <property type="project" value="TreeGrafter"/>
</dbReference>
<comment type="function">
    <text evidence="11 13">F(1)F(0) ATP synthase produces ATP from ADP in the presence of a proton or sodium gradient. F-type ATPases consist of two structural domains, F(1) containing the extramembraneous catalytic core and F(0) containing the membrane proton channel, linked together by a central stalk and a peripheral stalk. During catalysis, ATP synthesis in the catalytic domain of F(1) is coupled via a rotary mechanism of the central stalk subunits to proton translocation.</text>
</comment>
<evidence type="ECO:0000256" key="3">
    <source>
        <dbReference type="ARBA" id="ARBA00022475"/>
    </source>
</evidence>
<comment type="subcellular location">
    <subcellularLocation>
        <location evidence="13">Cell membrane</location>
        <topology evidence="13">Single-pass membrane protein</topology>
    </subcellularLocation>
    <subcellularLocation>
        <location evidence="12">Endomembrane system</location>
        <topology evidence="12">Single-pass membrane protein</topology>
    </subcellularLocation>
</comment>
<dbReference type="GO" id="GO:0045259">
    <property type="term" value="C:proton-transporting ATP synthase complex"/>
    <property type="evidence" value="ECO:0007669"/>
    <property type="project" value="UniProtKB-KW"/>
</dbReference>
<dbReference type="NCBIfam" id="TIGR01144">
    <property type="entry name" value="ATP_synt_b"/>
    <property type="match status" value="1"/>
</dbReference>
<keyword evidence="8 13" id="KW-0406">Ion transport</keyword>
<organism evidence="16 17">
    <name type="scientific">Candidatus Chloroploca asiatica</name>
    <dbReference type="NCBI Taxonomy" id="1506545"/>
    <lineage>
        <taxon>Bacteria</taxon>
        <taxon>Bacillati</taxon>
        <taxon>Chloroflexota</taxon>
        <taxon>Chloroflexia</taxon>
        <taxon>Chloroflexales</taxon>
        <taxon>Chloroflexineae</taxon>
        <taxon>Oscillochloridaceae</taxon>
        <taxon>Candidatus Chloroploca</taxon>
    </lineage>
</organism>
<keyword evidence="15" id="KW-0175">Coiled coil</keyword>
<evidence type="ECO:0000256" key="10">
    <source>
        <dbReference type="ARBA" id="ARBA00023310"/>
    </source>
</evidence>
<dbReference type="GO" id="GO:0005886">
    <property type="term" value="C:plasma membrane"/>
    <property type="evidence" value="ECO:0007669"/>
    <property type="project" value="UniProtKB-SubCell"/>
</dbReference>
<dbReference type="GO" id="GO:0012505">
    <property type="term" value="C:endomembrane system"/>
    <property type="evidence" value="ECO:0007669"/>
    <property type="project" value="UniProtKB-SubCell"/>
</dbReference>
<evidence type="ECO:0000256" key="14">
    <source>
        <dbReference type="RuleBase" id="RU003848"/>
    </source>
</evidence>
<comment type="subunit">
    <text evidence="13">F-type ATPases have 2 components, F(1) - the catalytic core - and F(0) - the membrane proton channel. F(1) has five subunits: alpha(3), beta(3), gamma(1), delta(1), epsilon(1). F(0) has three main subunits: a(1), b(2) and c(10-14). The alpha and beta chains form an alternating ring which encloses part of the gamma chain. F(1) is attached to F(0) by a central stalk formed by the gamma and epsilon chains, while a peripheral stalk is formed by the delta and b chains.</text>
</comment>
<dbReference type="GO" id="GO:0046933">
    <property type="term" value="F:proton-transporting ATP synthase activity, rotational mechanism"/>
    <property type="evidence" value="ECO:0007669"/>
    <property type="project" value="UniProtKB-UniRule"/>
</dbReference>
<evidence type="ECO:0000313" key="17">
    <source>
        <dbReference type="Proteomes" id="UP000220922"/>
    </source>
</evidence>
<keyword evidence="3 13" id="KW-1003">Cell membrane</keyword>
<evidence type="ECO:0000256" key="8">
    <source>
        <dbReference type="ARBA" id="ARBA00023065"/>
    </source>
</evidence>
<evidence type="ECO:0000313" key="16">
    <source>
        <dbReference type="EMBL" id="PDV98705.1"/>
    </source>
</evidence>